<reference evidence="2 3" key="1">
    <citation type="submission" date="2020-07" db="EMBL/GenBank/DDBJ databases">
        <title>Comparative genomics of pyrophilous fungi reveals a link between fire events and developmental genes.</title>
        <authorList>
            <consortium name="DOE Joint Genome Institute"/>
            <person name="Steindorff A.S."/>
            <person name="Carver A."/>
            <person name="Calhoun S."/>
            <person name="Stillman K."/>
            <person name="Liu H."/>
            <person name="Lipzen A."/>
            <person name="Pangilinan J."/>
            <person name="Labutti K."/>
            <person name="Bruns T.D."/>
            <person name="Grigoriev I.V."/>
        </authorList>
    </citation>
    <scope>NUCLEOTIDE SEQUENCE [LARGE SCALE GENOMIC DNA]</scope>
    <source>
        <strain evidence="2 3">CBS 144469</strain>
    </source>
</reference>
<evidence type="ECO:0000313" key="3">
    <source>
        <dbReference type="Proteomes" id="UP000521943"/>
    </source>
</evidence>
<organism evidence="2 3">
    <name type="scientific">Ephemerocybe angulata</name>
    <dbReference type="NCBI Taxonomy" id="980116"/>
    <lineage>
        <taxon>Eukaryota</taxon>
        <taxon>Fungi</taxon>
        <taxon>Dikarya</taxon>
        <taxon>Basidiomycota</taxon>
        <taxon>Agaricomycotina</taxon>
        <taxon>Agaricomycetes</taxon>
        <taxon>Agaricomycetidae</taxon>
        <taxon>Agaricales</taxon>
        <taxon>Agaricineae</taxon>
        <taxon>Psathyrellaceae</taxon>
        <taxon>Ephemerocybe</taxon>
    </lineage>
</organism>
<name>A0A8H6HDJ8_9AGAR</name>
<dbReference type="AlphaFoldDB" id="A0A8H6HDJ8"/>
<dbReference type="EMBL" id="JACGCI010000135">
    <property type="protein sequence ID" value="KAF6743806.1"/>
    <property type="molecule type" value="Genomic_DNA"/>
</dbReference>
<proteinExistence type="predicted"/>
<evidence type="ECO:0000256" key="1">
    <source>
        <dbReference type="SAM" id="MobiDB-lite"/>
    </source>
</evidence>
<dbReference type="Proteomes" id="UP000521943">
    <property type="component" value="Unassembled WGS sequence"/>
</dbReference>
<evidence type="ECO:0000313" key="2">
    <source>
        <dbReference type="EMBL" id="KAF6743806.1"/>
    </source>
</evidence>
<comment type="caution">
    <text evidence="2">The sequence shown here is derived from an EMBL/GenBank/DDBJ whole genome shotgun (WGS) entry which is preliminary data.</text>
</comment>
<accession>A0A8H6HDJ8</accession>
<keyword evidence="3" id="KW-1185">Reference proteome</keyword>
<dbReference type="InterPro" id="IPR009027">
    <property type="entry name" value="Ribosomal_bL9/RNase_H1_N"/>
</dbReference>
<feature type="region of interest" description="Disordered" evidence="1">
    <location>
        <begin position="59"/>
        <end position="80"/>
    </location>
</feature>
<dbReference type="OrthoDB" id="3270804at2759"/>
<protein>
    <submittedName>
        <fullName evidence="2">Uncharacterized protein</fullName>
    </submittedName>
</protein>
<sequence length="182" mass="19027">MVELTTPITITMAQLLELLKGANVLVSDTPKPAPSASTSTSADVNEVAAALTAVKIEPDKKSSNSFPSGPLSVTRRIDAKENDQVQEKPAVALSDGTVFTCTNCSHRNTLFAPADTWYCVTVGARAGIVRGWHFAGPLVTGVSKAIYSKCFSKEAALKAFDAAWNGGVVVALEGFIGVDPTA</sequence>
<gene>
    <name evidence="2" type="ORF">DFP72DRAFT_1079526</name>
</gene>
<dbReference type="SUPFAM" id="SSF55658">
    <property type="entry name" value="L9 N-domain-like"/>
    <property type="match status" value="1"/>
</dbReference>